<evidence type="ECO:0000256" key="1">
    <source>
        <dbReference type="ARBA" id="ARBA00004651"/>
    </source>
</evidence>
<comment type="caution">
    <text evidence="11">The sequence shown here is derived from an EMBL/GenBank/DDBJ whole genome shotgun (WGS) entry which is preliminary data.</text>
</comment>
<dbReference type="SUPFAM" id="SSF90123">
    <property type="entry name" value="ABC transporter transmembrane region"/>
    <property type="match status" value="1"/>
</dbReference>
<sequence>MGTGRKLLNYALQYKRTLIAALLMLAVAVGAELMGPLIAKKMIDDHILGIESRWYEAKEGPKAVNYQDSWYKRSDHFSPGEEKGDVARIIQVEREYYFIPQDLSFDGERKVNNGKIIIERGEEIAVYNNVNQLTNNQLFAFYKPEIPGLLQLIAIYFGMLVISSFFHYGQHYYLQVTANRIIQKMRQDVFEHIQRLPIKYFDNLPAGKVVARITNDTEAIRELYVAVLATFFTSAIYITGIFIALFLLEVKLAFICMVILPILAVWSIIYRKFASEYNHKIRSLVSDLNAMINESIQGMTIIQAFRRKNETKKEFEELNESHFHYQNKLLSLNSLMSHNMVGFLRNLAFVALIWYFGGASLTANTAISLGVLYAFVDYLNRLFQPITGIVNQFAQLEQARVASERVFKLLAEKGTNVNDEQISRYKGNVTFDDVTFGYNENEPVLKNISFQAIQGETVALVGHTGSGKSSIMNLLFRFYDVQKGQITIDGTNIQDMSRQQVRQHMGIVLQDPYLFTGTIASNVSLDHEKISKEQIEKALKDVGAEELLKHLPKGFDEPVIEKGSTLSSGQRQLISFARALAFDPAILILDEATASIDTETEAVIQEALEVLKKGRTTFIIAHRLSTIKNADQILVLDHGEIVERGSHDELMKQKGKYFQMYKLQQGNQTSLAG</sequence>
<name>A0A926S3X0_9BACI</name>
<keyword evidence="4" id="KW-0547">Nucleotide-binding</keyword>
<gene>
    <name evidence="11" type="ORF">IC621_24700</name>
</gene>
<dbReference type="PROSITE" id="PS00211">
    <property type="entry name" value="ABC_TRANSPORTER_1"/>
    <property type="match status" value="1"/>
</dbReference>
<evidence type="ECO:0000256" key="7">
    <source>
        <dbReference type="ARBA" id="ARBA00023136"/>
    </source>
</evidence>
<evidence type="ECO:0000256" key="5">
    <source>
        <dbReference type="ARBA" id="ARBA00022840"/>
    </source>
</evidence>
<keyword evidence="6 8" id="KW-1133">Transmembrane helix</keyword>
<accession>A0A926S3X0</accession>
<evidence type="ECO:0000256" key="8">
    <source>
        <dbReference type="SAM" id="Phobius"/>
    </source>
</evidence>
<feature type="domain" description="ABC transporter" evidence="9">
    <location>
        <begin position="429"/>
        <end position="663"/>
    </location>
</feature>
<feature type="domain" description="ABC transmembrane type-1" evidence="10">
    <location>
        <begin position="19"/>
        <end position="398"/>
    </location>
</feature>
<dbReference type="EMBL" id="JACXAI010000053">
    <property type="protein sequence ID" value="MBD1383389.1"/>
    <property type="molecule type" value="Genomic_DNA"/>
</dbReference>
<evidence type="ECO:0000313" key="11">
    <source>
        <dbReference type="EMBL" id="MBD1383389.1"/>
    </source>
</evidence>
<dbReference type="FunFam" id="3.40.50.300:FF:000287">
    <property type="entry name" value="Multidrug ABC transporter ATP-binding protein"/>
    <property type="match status" value="1"/>
</dbReference>
<dbReference type="Gene3D" id="3.40.50.300">
    <property type="entry name" value="P-loop containing nucleotide triphosphate hydrolases"/>
    <property type="match status" value="1"/>
</dbReference>
<evidence type="ECO:0000313" key="12">
    <source>
        <dbReference type="Proteomes" id="UP000626844"/>
    </source>
</evidence>
<dbReference type="PROSITE" id="PS50893">
    <property type="entry name" value="ABC_TRANSPORTER_2"/>
    <property type="match status" value="1"/>
</dbReference>
<dbReference type="InterPro" id="IPR017871">
    <property type="entry name" value="ABC_transporter-like_CS"/>
</dbReference>
<dbReference type="InterPro" id="IPR003439">
    <property type="entry name" value="ABC_transporter-like_ATP-bd"/>
</dbReference>
<dbReference type="CDD" id="cd03254">
    <property type="entry name" value="ABCC_Glucan_exporter_like"/>
    <property type="match status" value="1"/>
</dbReference>
<keyword evidence="2" id="KW-0813">Transport</keyword>
<evidence type="ECO:0000256" key="6">
    <source>
        <dbReference type="ARBA" id="ARBA00022989"/>
    </source>
</evidence>
<protein>
    <submittedName>
        <fullName evidence="11">ABC transporter ATP-binding protein</fullName>
    </submittedName>
</protein>
<evidence type="ECO:0000256" key="3">
    <source>
        <dbReference type="ARBA" id="ARBA00022692"/>
    </source>
</evidence>
<proteinExistence type="predicted"/>
<reference evidence="11" key="1">
    <citation type="submission" date="2020-09" db="EMBL/GenBank/DDBJ databases">
        <title>A novel bacterium of genus Bacillus, isolated from South China Sea.</title>
        <authorList>
            <person name="Huang H."/>
            <person name="Mo K."/>
            <person name="Hu Y."/>
        </authorList>
    </citation>
    <scope>NUCLEOTIDE SEQUENCE</scope>
    <source>
        <strain evidence="11">IB182487</strain>
    </source>
</reference>
<feature type="transmembrane region" description="Helical" evidence="8">
    <location>
        <begin position="223"/>
        <end position="246"/>
    </location>
</feature>
<dbReference type="GO" id="GO:0016887">
    <property type="term" value="F:ATP hydrolysis activity"/>
    <property type="evidence" value="ECO:0007669"/>
    <property type="project" value="InterPro"/>
</dbReference>
<dbReference type="Gene3D" id="1.20.1560.10">
    <property type="entry name" value="ABC transporter type 1, transmembrane domain"/>
    <property type="match status" value="1"/>
</dbReference>
<dbReference type="PANTHER" id="PTHR24221:SF430">
    <property type="entry name" value="MULTIDRUG RESISTANCE ABC TRANSPORTER ATP-BINDING_PERMEASE PROTEIN YHEH-RELATED"/>
    <property type="match status" value="1"/>
</dbReference>
<dbReference type="InterPro" id="IPR011527">
    <property type="entry name" value="ABC1_TM_dom"/>
</dbReference>
<dbReference type="CDD" id="cd18544">
    <property type="entry name" value="ABC_6TM_TmrA_like"/>
    <property type="match status" value="1"/>
</dbReference>
<dbReference type="GO" id="GO:0034040">
    <property type="term" value="F:ATPase-coupled lipid transmembrane transporter activity"/>
    <property type="evidence" value="ECO:0007669"/>
    <property type="project" value="TreeGrafter"/>
</dbReference>
<dbReference type="InterPro" id="IPR003593">
    <property type="entry name" value="AAA+_ATPase"/>
</dbReference>
<dbReference type="GO" id="GO:0005524">
    <property type="term" value="F:ATP binding"/>
    <property type="evidence" value="ECO:0007669"/>
    <property type="project" value="UniProtKB-KW"/>
</dbReference>
<evidence type="ECO:0000256" key="4">
    <source>
        <dbReference type="ARBA" id="ARBA00022741"/>
    </source>
</evidence>
<dbReference type="RefSeq" id="WP_191162513.1">
    <property type="nucleotide sequence ID" value="NZ_JACXAI010000053.1"/>
</dbReference>
<dbReference type="Proteomes" id="UP000626844">
    <property type="component" value="Unassembled WGS sequence"/>
</dbReference>
<feature type="transmembrane region" description="Helical" evidence="8">
    <location>
        <begin position="148"/>
        <end position="168"/>
    </location>
</feature>
<keyword evidence="12" id="KW-1185">Reference proteome</keyword>
<dbReference type="InterPro" id="IPR027417">
    <property type="entry name" value="P-loop_NTPase"/>
</dbReference>
<dbReference type="InterPro" id="IPR039421">
    <property type="entry name" value="Type_1_exporter"/>
</dbReference>
<dbReference type="PROSITE" id="PS50929">
    <property type="entry name" value="ABC_TM1F"/>
    <property type="match status" value="1"/>
</dbReference>
<evidence type="ECO:0000256" key="2">
    <source>
        <dbReference type="ARBA" id="ARBA00022448"/>
    </source>
</evidence>
<keyword evidence="3 8" id="KW-0812">Transmembrane</keyword>
<dbReference type="GO" id="GO:0005886">
    <property type="term" value="C:plasma membrane"/>
    <property type="evidence" value="ECO:0007669"/>
    <property type="project" value="UniProtKB-SubCell"/>
</dbReference>
<dbReference type="Pfam" id="PF00005">
    <property type="entry name" value="ABC_tran"/>
    <property type="match status" value="1"/>
</dbReference>
<dbReference type="PANTHER" id="PTHR24221">
    <property type="entry name" value="ATP-BINDING CASSETTE SUB-FAMILY B"/>
    <property type="match status" value="1"/>
</dbReference>
<dbReference type="Pfam" id="PF00664">
    <property type="entry name" value="ABC_membrane"/>
    <property type="match status" value="1"/>
</dbReference>
<organism evidence="11 12">
    <name type="scientific">Metabacillus arenae</name>
    <dbReference type="NCBI Taxonomy" id="2771434"/>
    <lineage>
        <taxon>Bacteria</taxon>
        <taxon>Bacillati</taxon>
        <taxon>Bacillota</taxon>
        <taxon>Bacilli</taxon>
        <taxon>Bacillales</taxon>
        <taxon>Bacillaceae</taxon>
        <taxon>Metabacillus</taxon>
    </lineage>
</organism>
<evidence type="ECO:0000259" key="9">
    <source>
        <dbReference type="PROSITE" id="PS50893"/>
    </source>
</evidence>
<dbReference type="InterPro" id="IPR036640">
    <property type="entry name" value="ABC1_TM_sf"/>
</dbReference>
<dbReference type="AlphaFoldDB" id="A0A926S3X0"/>
<feature type="transmembrane region" description="Helical" evidence="8">
    <location>
        <begin position="347"/>
        <end position="376"/>
    </location>
</feature>
<keyword evidence="7 8" id="KW-0472">Membrane</keyword>
<keyword evidence="5 11" id="KW-0067">ATP-binding</keyword>
<dbReference type="SMART" id="SM00382">
    <property type="entry name" value="AAA"/>
    <property type="match status" value="1"/>
</dbReference>
<dbReference type="SUPFAM" id="SSF52540">
    <property type="entry name" value="P-loop containing nucleoside triphosphate hydrolases"/>
    <property type="match status" value="1"/>
</dbReference>
<comment type="subcellular location">
    <subcellularLocation>
        <location evidence="1">Cell membrane</location>
        <topology evidence="1">Multi-pass membrane protein</topology>
    </subcellularLocation>
</comment>
<feature type="transmembrane region" description="Helical" evidence="8">
    <location>
        <begin position="252"/>
        <end position="270"/>
    </location>
</feature>
<dbReference type="GO" id="GO:0140359">
    <property type="term" value="F:ABC-type transporter activity"/>
    <property type="evidence" value="ECO:0007669"/>
    <property type="project" value="InterPro"/>
</dbReference>
<evidence type="ECO:0000259" key="10">
    <source>
        <dbReference type="PROSITE" id="PS50929"/>
    </source>
</evidence>